<dbReference type="EMBL" id="CP036426">
    <property type="protein sequence ID" value="QDV32492.1"/>
    <property type="molecule type" value="Genomic_DNA"/>
</dbReference>
<dbReference type="Proteomes" id="UP000317835">
    <property type="component" value="Chromosome"/>
</dbReference>
<dbReference type="RefSeq" id="WP_145266623.1">
    <property type="nucleotide sequence ID" value="NZ_CP036426.1"/>
</dbReference>
<dbReference type="AlphaFoldDB" id="A0A518GV83"/>
<keyword evidence="2" id="KW-1185">Reference proteome</keyword>
<sequence length="139" mass="15939">MLGTALDAIKLVRDAWPRRWSNVESRFDVDEMGMTFSCVGKGSGVLKVSVFDRSGRLIATMEGENLVDGEVHHGCNLEGYGPSILVECFRMARCYREFERTGELEHSRHFQHFRTRAVFRFERWQEAEAAAMAEEESES</sequence>
<proteinExistence type="predicted"/>
<dbReference type="OrthoDB" id="9848573at2"/>
<evidence type="ECO:0000313" key="2">
    <source>
        <dbReference type="Proteomes" id="UP000317835"/>
    </source>
</evidence>
<name>A0A518GV83_9BACT</name>
<organism evidence="1 2">
    <name type="scientific">Tautonia plasticadhaerens</name>
    <dbReference type="NCBI Taxonomy" id="2527974"/>
    <lineage>
        <taxon>Bacteria</taxon>
        <taxon>Pseudomonadati</taxon>
        <taxon>Planctomycetota</taxon>
        <taxon>Planctomycetia</taxon>
        <taxon>Isosphaerales</taxon>
        <taxon>Isosphaeraceae</taxon>
        <taxon>Tautonia</taxon>
    </lineage>
</organism>
<evidence type="ECO:0000313" key="1">
    <source>
        <dbReference type="EMBL" id="QDV32492.1"/>
    </source>
</evidence>
<protein>
    <submittedName>
        <fullName evidence="1">Uncharacterized protein</fullName>
    </submittedName>
</protein>
<reference evidence="1 2" key="1">
    <citation type="submission" date="2019-02" db="EMBL/GenBank/DDBJ databases">
        <title>Deep-cultivation of Planctomycetes and their phenomic and genomic characterization uncovers novel biology.</title>
        <authorList>
            <person name="Wiegand S."/>
            <person name="Jogler M."/>
            <person name="Boedeker C."/>
            <person name="Pinto D."/>
            <person name="Vollmers J."/>
            <person name="Rivas-Marin E."/>
            <person name="Kohn T."/>
            <person name="Peeters S.H."/>
            <person name="Heuer A."/>
            <person name="Rast P."/>
            <person name="Oberbeckmann S."/>
            <person name="Bunk B."/>
            <person name="Jeske O."/>
            <person name="Meyerdierks A."/>
            <person name="Storesund J.E."/>
            <person name="Kallscheuer N."/>
            <person name="Luecker S."/>
            <person name="Lage O.M."/>
            <person name="Pohl T."/>
            <person name="Merkel B.J."/>
            <person name="Hornburger P."/>
            <person name="Mueller R.-W."/>
            <person name="Bruemmer F."/>
            <person name="Labrenz M."/>
            <person name="Spormann A.M."/>
            <person name="Op den Camp H."/>
            <person name="Overmann J."/>
            <person name="Amann R."/>
            <person name="Jetten M.S.M."/>
            <person name="Mascher T."/>
            <person name="Medema M.H."/>
            <person name="Devos D.P."/>
            <person name="Kaster A.-K."/>
            <person name="Ovreas L."/>
            <person name="Rohde M."/>
            <person name="Galperin M.Y."/>
            <person name="Jogler C."/>
        </authorList>
    </citation>
    <scope>NUCLEOTIDE SEQUENCE [LARGE SCALE GENOMIC DNA]</scope>
    <source>
        <strain evidence="1 2">ElP</strain>
    </source>
</reference>
<dbReference type="KEGG" id="tpla:ElP_03250"/>
<accession>A0A518GV83</accession>
<gene>
    <name evidence="1" type="ORF">ElP_03250</name>
</gene>